<dbReference type="PROSITE" id="PS50250">
    <property type="entry name" value="PCI"/>
    <property type="match status" value="1"/>
</dbReference>
<dbReference type="SUPFAM" id="SSF46785">
    <property type="entry name" value="Winged helix' DNA-binding domain"/>
    <property type="match status" value="1"/>
</dbReference>
<evidence type="ECO:0000256" key="6">
    <source>
        <dbReference type="ARBA" id="ARBA00023242"/>
    </source>
</evidence>
<dbReference type="OrthoDB" id="422427at2759"/>
<keyword evidence="6" id="KW-0539">Nucleus</keyword>
<name>A0A2N3NCG5_9PEZI</name>
<comment type="caution">
    <text evidence="8">The sequence shown here is derived from an EMBL/GenBank/DDBJ whole genome shotgun (WGS) entry which is preliminary data.</text>
</comment>
<dbReference type="SMART" id="SM00088">
    <property type="entry name" value="PINT"/>
    <property type="match status" value="1"/>
</dbReference>
<accession>A0A2N3NCG5</accession>
<proteinExistence type="inferred from homology"/>
<dbReference type="InParanoid" id="A0A2N3NCG5"/>
<evidence type="ECO:0000313" key="9">
    <source>
        <dbReference type="Proteomes" id="UP000233524"/>
    </source>
</evidence>
<evidence type="ECO:0000256" key="3">
    <source>
        <dbReference type="ARBA" id="ARBA00008793"/>
    </source>
</evidence>
<dbReference type="Pfam" id="PF01399">
    <property type="entry name" value="PCI"/>
    <property type="match status" value="1"/>
</dbReference>
<dbReference type="Pfam" id="PF10602">
    <property type="entry name" value="RPN7"/>
    <property type="match status" value="1"/>
</dbReference>
<keyword evidence="9" id="KW-1185">Reference proteome</keyword>
<comment type="subcellular location">
    <subcellularLocation>
        <location evidence="2">Cytoplasm</location>
    </subcellularLocation>
    <subcellularLocation>
        <location evidence="1">Nucleus</location>
    </subcellularLocation>
</comment>
<evidence type="ECO:0000256" key="4">
    <source>
        <dbReference type="ARBA" id="ARBA00022490"/>
    </source>
</evidence>
<dbReference type="InterPro" id="IPR019585">
    <property type="entry name" value="Rpn7/CSN1"/>
</dbReference>
<evidence type="ECO:0000256" key="5">
    <source>
        <dbReference type="ARBA" id="ARBA00022790"/>
    </source>
</evidence>
<feature type="domain" description="PCI" evidence="7">
    <location>
        <begin position="230"/>
        <end position="401"/>
    </location>
</feature>
<evidence type="ECO:0000259" key="7">
    <source>
        <dbReference type="PROSITE" id="PS50250"/>
    </source>
</evidence>
<dbReference type="InterPro" id="IPR036390">
    <property type="entry name" value="WH_DNA-bd_sf"/>
</dbReference>
<reference evidence="8 9" key="1">
    <citation type="journal article" date="2017" name="G3 (Bethesda)">
        <title>First Draft Genome Sequence of the Pathogenic Fungus Lomentospora prolificans (Formerly Scedosporium prolificans).</title>
        <authorList>
            <person name="Luo R."/>
            <person name="Zimin A."/>
            <person name="Workman R."/>
            <person name="Fan Y."/>
            <person name="Pertea G."/>
            <person name="Grossman N."/>
            <person name="Wear M.P."/>
            <person name="Jia B."/>
            <person name="Miller H."/>
            <person name="Casadevall A."/>
            <person name="Timp W."/>
            <person name="Zhang S.X."/>
            <person name="Salzberg S.L."/>
        </authorList>
    </citation>
    <scope>NUCLEOTIDE SEQUENCE [LARGE SCALE GENOMIC DNA]</scope>
    <source>
        <strain evidence="8 9">JHH-5317</strain>
    </source>
</reference>
<evidence type="ECO:0000256" key="2">
    <source>
        <dbReference type="ARBA" id="ARBA00004496"/>
    </source>
</evidence>
<dbReference type="PANTHER" id="PTHR14145">
    <property type="entry name" value="26S PROTESOME SUBUNIT 6"/>
    <property type="match status" value="1"/>
</dbReference>
<dbReference type="PANTHER" id="PTHR14145:SF2">
    <property type="entry name" value="COP9 SIGNALOSOME COMPLEX SUBUNIT 1"/>
    <property type="match status" value="1"/>
</dbReference>
<dbReference type="GO" id="GO:0008180">
    <property type="term" value="C:COP9 signalosome"/>
    <property type="evidence" value="ECO:0007669"/>
    <property type="project" value="UniProtKB-KW"/>
</dbReference>
<dbReference type="AlphaFoldDB" id="A0A2N3NCG5"/>
<sequence length="468" mass="52700">MGSNENSVRFEAFFAELANQGRTIVREQPKLDLELYIQNYKGRTRFDRLFHIGRTSTVLSVDALKAAVAEAKAGKDVERYQDAVETLRHVSRNDPETELDKAWIDKISSSNKKETQHLESQLKVYRSNLVKESVRIGNEDLGRHYEAIGSLQKAAEVFGNMRTDASTPKHLIDVGKHLARVGVQLRDWGMVMLQLSKLTSLQSQEAHEDASATLRYVNIAKGLVHLDGEAFKEAAQCFLSVDNSPRLASERDIPSPNDIAVYGAILALATMDRAALKAKVLESPTFRPFLELEPHLRKALGLYVNGKYTACLEILESYKTDYLLDLYLYRHVEALYKQIRTKCIVQYLIPYACIKLESLEAAFGRPGQSIGVELCEMIRSGVLSARIDSIDKLLVQVTPDPRAVLQRDTLEAVKWHEKQTLDDIRRNGLIALNLDVAVRRHGSGRMGEGQGMNEVWYSEGRDPMELVT</sequence>
<protein>
    <recommendedName>
        <fullName evidence="7">PCI domain-containing protein</fullName>
    </recommendedName>
</protein>
<dbReference type="Proteomes" id="UP000233524">
    <property type="component" value="Unassembled WGS sequence"/>
</dbReference>
<keyword evidence="4" id="KW-0963">Cytoplasm</keyword>
<dbReference type="EMBL" id="NLAX01000008">
    <property type="protein sequence ID" value="PKS10156.1"/>
    <property type="molecule type" value="Genomic_DNA"/>
</dbReference>
<dbReference type="Gene3D" id="1.25.40.570">
    <property type="match status" value="1"/>
</dbReference>
<dbReference type="InterPro" id="IPR045135">
    <property type="entry name" value="Rpn7_N"/>
</dbReference>
<evidence type="ECO:0000313" key="8">
    <source>
        <dbReference type="EMBL" id="PKS10156.1"/>
    </source>
</evidence>
<comment type="similarity">
    <text evidence="3">Belongs to the CSN1 family.</text>
</comment>
<keyword evidence="5" id="KW-0736">Signalosome</keyword>
<dbReference type="GO" id="GO:0005737">
    <property type="term" value="C:cytoplasm"/>
    <property type="evidence" value="ECO:0007669"/>
    <property type="project" value="UniProtKB-SubCell"/>
</dbReference>
<dbReference type="InterPro" id="IPR000717">
    <property type="entry name" value="PCI_dom"/>
</dbReference>
<dbReference type="VEuPathDB" id="FungiDB:jhhlp_001906"/>
<evidence type="ECO:0000256" key="1">
    <source>
        <dbReference type="ARBA" id="ARBA00004123"/>
    </source>
</evidence>
<dbReference type="STRING" id="41688.A0A2N3NCG5"/>
<gene>
    <name evidence="8" type="ORF">jhhlp_001906</name>
</gene>
<organism evidence="8 9">
    <name type="scientific">Lomentospora prolificans</name>
    <dbReference type="NCBI Taxonomy" id="41688"/>
    <lineage>
        <taxon>Eukaryota</taxon>
        <taxon>Fungi</taxon>
        <taxon>Dikarya</taxon>
        <taxon>Ascomycota</taxon>
        <taxon>Pezizomycotina</taxon>
        <taxon>Sordariomycetes</taxon>
        <taxon>Hypocreomycetidae</taxon>
        <taxon>Microascales</taxon>
        <taxon>Microascaceae</taxon>
        <taxon>Lomentospora</taxon>
    </lineage>
</organism>